<evidence type="ECO:0000313" key="7">
    <source>
        <dbReference type="EMBL" id="EPS99606.1"/>
    </source>
</evidence>
<dbReference type="InParanoid" id="S8E379"/>
<evidence type="ECO:0000256" key="1">
    <source>
        <dbReference type="ARBA" id="ARBA00006865"/>
    </source>
</evidence>
<dbReference type="SUPFAM" id="SSF49899">
    <property type="entry name" value="Concanavalin A-like lectins/glucanases"/>
    <property type="match status" value="1"/>
</dbReference>
<dbReference type="InterPro" id="IPR000757">
    <property type="entry name" value="Beta-glucanase-like"/>
</dbReference>
<dbReference type="CDD" id="cd02181">
    <property type="entry name" value="GH16_fungal_Lam16A_glucanase"/>
    <property type="match status" value="1"/>
</dbReference>
<evidence type="ECO:0000256" key="3">
    <source>
        <dbReference type="ARBA" id="ARBA00023295"/>
    </source>
</evidence>
<evidence type="ECO:0000256" key="4">
    <source>
        <dbReference type="SAM" id="MobiDB-lite"/>
    </source>
</evidence>
<dbReference type="HOGENOM" id="CLU_016972_0_2_1"/>
<organism evidence="7 8">
    <name type="scientific">Fomitopsis schrenkii</name>
    <name type="common">Brown rot fungus</name>
    <dbReference type="NCBI Taxonomy" id="2126942"/>
    <lineage>
        <taxon>Eukaryota</taxon>
        <taxon>Fungi</taxon>
        <taxon>Dikarya</taxon>
        <taxon>Basidiomycota</taxon>
        <taxon>Agaricomycotina</taxon>
        <taxon>Agaricomycetes</taxon>
        <taxon>Polyporales</taxon>
        <taxon>Fomitopsis</taxon>
    </lineage>
</organism>
<dbReference type="OrthoDB" id="192832at2759"/>
<feature type="domain" description="GH16" evidence="6">
    <location>
        <begin position="113"/>
        <end position="369"/>
    </location>
</feature>
<evidence type="ECO:0000259" key="6">
    <source>
        <dbReference type="PROSITE" id="PS51762"/>
    </source>
</evidence>
<feature type="region of interest" description="Disordered" evidence="4">
    <location>
        <begin position="82"/>
        <end position="121"/>
    </location>
</feature>
<keyword evidence="3" id="KW-0326">Glycosidase</keyword>
<dbReference type="EMBL" id="KE504155">
    <property type="protein sequence ID" value="EPS99606.1"/>
    <property type="molecule type" value="Genomic_DNA"/>
</dbReference>
<sequence length="426" mass="44387">MYLRVPLLLFLLASAAPSDASIFSRSSEHVLRTINSAHRHAVKRSSNLARDLRRALSPILISQDYSSQSVYCVNGGGLLGGSGSSDSGSSGGSGSSGAKASGTSTASAPKGSSTASSSPYKLQQNYEGSSFFNGWTFFTQPDPTDGNVQYIDSGTAASDNLTGINSAGNAYMRVDTTQTVSGNRNSVRITTDYTFTQGLVVMDAVHAPTGCGTWPAFWTDGPNWPNGGEIDIMEGVNALTINQASIHTAAGCSLPSGDSKTLGISGTVVGGTNCAAEETGDAGCGVQSSDTSSYGVGFNNVGGGVYAMLWNDDGIKVWFFPRSSIPSDIASSAPQPSGWGTPLSFWPSTNCNMTTFFYDHQAIFDTTLCGQWAGNAWTSTSGTGQSESCAAMTGVSTCAEYVANHGDGFADAYWEVKSVKIYQEKS</sequence>
<dbReference type="GO" id="GO:0009251">
    <property type="term" value="P:glucan catabolic process"/>
    <property type="evidence" value="ECO:0007669"/>
    <property type="project" value="TreeGrafter"/>
</dbReference>
<dbReference type="STRING" id="743788.S8E379"/>
<proteinExistence type="inferred from homology"/>
<keyword evidence="2" id="KW-0378">Hydrolase</keyword>
<feature type="signal peptide" evidence="5">
    <location>
        <begin position="1"/>
        <end position="20"/>
    </location>
</feature>
<feature type="compositionally biased region" description="Low complexity" evidence="4">
    <location>
        <begin position="96"/>
        <end position="119"/>
    </location>
</feature>
<evidence type="ECO:0000256" key="2">
    <source>
        <dbReference type="ARBA" id="ARBA00022801"/>
    </source>
</evidence>
<dbReference type="GO" id="GO:0004553">
    <property type="term" value="F:hydrolase activity, hydrolyzing O-glycosyl compounds"/>
    <property type="evidence" value="ECO:0007669"/>
    <property type="project" value="InterPro"/>
</dbReference>
<accession>S8E379</accession>
<dbReference type="PANTHER" id="PTHR10963">
    <property type="entry name" value="GLYCOSYL HYDROLASE-RELATED"/>
    <property type="match status" value="1"/>
</dbReference>
<dbReference type="Proteomes" id="UP000015241">
    <property type="component" value="Unassembled WGS sequence"/>
</dbReference>
<keyword evidence="8" id="KW-1185">Reference proteome</keyword>
<dbReference type="AlphaFoldDB" id="S8E379"/>
<dbReference type="Pfam" id="PF26113">
    <property type="entry name" value="GH16_XgeA"/>
    <property type="match status" value="1"/>
</dbReference>
<dbReference type="eggNOG" id="ENOG502QUM3">
    <property type="taxonomic scope" value="Eukaryota"/>
</dbReference>
<feature type="compositionally biased region" description="Gly residues" evidence="4">
    <location>
        <begin position="82"/>
        <end position="95"/>
    </location>
</feature>
<dbReference type="PROSITE" id="PS51762">
    <property type="entry name" value="GH16_2"/>
    <property type="match status" value="1"/>
</dbReference>
<dbReference type="FunFam" id="2.60.120.200:FF:000114">
    <property type="entry name" value="Probable endo-1,3(4)-beta-glucanase NFIA_089530"/>
    <property type="match status" value="1"/>
</dbReference>
<feature type="chain" id="PRO_5004562761" description="GH16 domain-containing protein" evidence="5">
    <location>
        <begin position="21"/>
        <end position="426"/>
    </location>
</feature>
<name>S8E379_FOMSC</name>
<reference evidence="7 8" key="1">
    <citation type="journal article" date="2012" name="Science">
        <title>The Paleozoic origin of enzymatic lignin decomposition reconstructed from 31 fungal genomes.</title>
        <authorList>
            <person name="Floudas D."/>
            <person name="Binder M."/>
            <person name="Riley R."/>
            <person name="Barry K."/>
            <person name="Blanchette R.A."/>
            <person name="Henrissat B."/>
            <person name="Martinez A.T."/>
            <person name="Otillar R."/>
            <person name="Spatafora J.W."/>
            <person name="Yadav J.S."/>
            <person name="Aerts A."/>
            <person name="Benoit I."/>
            <person name="Boyd A."/>
            <person name="Carlson A."/>
            <person name="Copeland A."/>
            <person name="Coutinho P.M."/>
            <person name="de Vries R.P."/>
            <person name="Ferreira P."/>
            <person name="Findley K."/>
            <person name="Foster B."/>
            <person name="Gaskell J."/>
            <person name="Glotzer D."/>
            <person name="Gorecki P."/>
            <person name="Heitman J."/>
            <person name="Hesse C."/>
            <person name="Hori C."/>
            <person name="Igarashi K."/>
            <person name="Jurgens J.A."/>
            <person name="Kallen N."/>
            <person name="Kersten P."/>
            <person name="Kohler A."/>
            <person name="Kuees U."/>
            <person name="Kumar T.K.A."/>
            <person name="Kuo A."/>
            <person name="LaButti K."/>
            <person name="Larrondo L.F."/>
            <person name="Lindquist E."/>
            <person name="Ling A."/>
            <person name="Lombard V."/>
            <person name="Lucas S."/>
            <person name="Lundell T."/>
            <person name="Martin R."/>
            <person name="McLaughlin D.J."/>
            <person name="Morgenstern I."/>
            <person name="Morin E."/>
            <person name="Murat C."/>
            <person name="Nagy L.G."/>
            <person name="Nolan M."/>
            <person name="Ohm R.A."/>
            <person name="Patyshakuliyeva A."/>
            <person name="Rokas A."/>
            <person name="Ruiz-Duenas F.J."/>
            <person name="Sabat G."/>
            <person name="Salamov A."/>
            <person name="Samejima M."/>
            <person name="Schmutz J."/>
            <person name="Slot J.C."/>
            <person name="St John F."/>
            <person name="Stenlid J."/>
            <person name="Sun H."/>
            <person name="Sun S."/>
            <person name="Syed K."/>
            <person name="Tsang A."/>
            <person name="Wiebenga A."/>
            <person name="Young D."/>
            <person name="Pisabarro A."/>
            <person name="Eastwood D.C."/>
            <person name="Martin F."/>
            <person name="Cullen D."/>
            <person name="Grigoriev I.V."/>
            <person name="Hibbett D.S."/>
        </authorList>
    </citation>
    <scope>NUCLEOTIDE SEQUENCE</scope>
    <source>
        <strain evidence="8">FP-58527</strain>
    </source>
</reference>
<keyword evidence="5" id="KW-0732">Signal</keyword>
<evidence type="ECO:0000256" key="5">
    <source>
        <dbReference type="SAM" id="SignalP"/>
    </source>
</evidence>
<gene>
    <name evidence="7" type="ORF">FOMPIDRAFT_160972</name>
</gene>
<protein>
    <recommendedName>
        <fullName evidence="6">GH16 domain-containing protein</fullName>
    </recommendedName>
</protein>
<dbReference type="PANTHER" id="PTHR10963:SF24">
    <property type="entry name" value="GLYCOSIDASE C21B10.07-RELATED"/>
    <property type="match status" value="1"/>
</dbReference>
<evidence type="ECO:0000313" key="8">
    <source>
        <dbReference type="Proteomes" id="UP000015241"/>
    </source>
</evidence>
<dbReference type="Gene3D" id="2.60.120.200">
    <property type="match status" value="1"/>
</dbReference>
<dbReference type="InterPro" id="IPR050546">
    <property type="entry name" value="Glycosyl_Hydrlase_16"/>
</dbReference>
<dbReference type="InterPro" id="IPR013320">
    <property type="entry name" value="ConA-like_dom_sf"/>
</dbReference>
<comment type="similarity">
    <text evidence="1">Belongs to the glycosyl hydrolase 16 family.</text>
</comment>